<protein>
    <submittedName>
        <fullName evidence="3">Uncharacterized protein</fullName>
    </submittedName>
</protein>
<evidence type="ECO:0000256" key="2">
    <source>
        <dbReference type="SAM" id="SignalP"/>
    </source>
</evidence>
<feature type="region of interest" description="Disordered" evidence="1">
    <location>
        <begin position="129"/>
        <end position="182"/>
    </location>
</feature>
<accession>T1KS86</accession>
<feature type="signal peptide" evidence="2">
    <location>
        <begin position="1"/>
        <end position="18"/>
    </location>
</feature>
<reference evidence="3" key="2">
    <citation type="submission" date="2015-06" db="UniProtKB">
        <authorList>
            <consortium name="EnsemblMetazoa"/>
        </authorList>
    </citation>
    <scope>IDENTIFICATION</scope>
</reference>
<feature type="compositionally biased region" description="Low complexity" evidence="1">
    <location>
        <begin position="202"/>
        <end position="227"/>
    </location>
</feature>
<feature type="compositionally biased region" description="Low complexity" evidence="1">
    <location>
        <begin position="132"/>
        <end position="153"/>
    </location>
</feature>
<dbReference type="Proteomes" id="UP000015104">
    <property type="component" value="Unassembled WGS sequence"/>
</dbReference>
<sequence length="361" mass="40472">MIFPFVIGLLVFLPNFNSVRWGPASNETLFQSIQSPVNLSKTTFTPARQIVNVNLDSFLDGKVQPVRAKNQTFQSIRDIINLDQEYPEDKYDYNDKPITGIDSDGNLSVNFNKLLNNSKLNEMNEINGLIASSSTPSPSTTQQPSQSPLALPQVSEYGHYPNKPSLQDCPRIPSPTLTPSLPGRPRYVKIEWRKMILPPTATNPTITQSSSSSPSTTSMSSTTNPSSHKLQLVIPNDFTPFYYRKLVDYGPSTQPHPPLMPVNHLHHSPLAPPVVKRNKKPNQMKIPKVFASLMRSKKKRAKTKRPGYIYIPNTLPTAAYPPPYYYGPVALPEREPWPVESIVKYARTINNSSDSTRKTIN</sequence>
<keyword evidence="4" id="KW-1185">Reference proteome</keyword>
<dbReference type="AlphaFoldDB" id="T1KS86"/>
<organism evidence="3 4">
    <name type="scientific">Tetranychus urticae</name>
    <name type="common">Two-spotted spider mite</name>
    <dbReference type="NCBI Taxonomy" id="32264"/>
    <lineage>
        <taxon>Eukaryota</taxon>
        <taxon>Metazoa</taxon>
        <taxon>Ecdysozoa</taxon>
        <taxon>Arthropoda</taxon>
        <taxon>Chelicerata</taxon>
        <taxon>Arachnida</taxon>
        <taxon>Acari</taxon>
        <taxon>Acariformes</taxon>
        <taxon>Trombidiformes</taxon>
        <taxon>Prostigmata</taxon>
        <taxon>Eleutherengona</taxon>
        <taxon>Raphignathae</taxon>
        <taxon>Tetranychoidea</taxon>
        <taxon>Tetranychidae</taxon>
        <taxon>Tetranychus</taxon>
    </lineage>
</organism>
<keyword evidence="2" id="KW-0732">Signal</keyword>
<evidence type="ECO:0000256" key="1">
    <source>
        <dbReference type="SAM" id="MobiDB-lite"/>
    </source>
</evidence>
<name>T1KS86_TETUR</name>
<dbReference type="EnsemblMetazoa" id="tetur19g02250.1">
    <property type="protein sequence ID" value="tetur19g02250.1"/>
    <property type="gene ID" value="tetur19g02250"/>
</dbReference>
<dbReference type="HOGENOM" id="CLU_767980_0_0_1"/>
<feature type="chain" id="PRO_5004591795" evidence="2">
    <location>
        <begin position="19"/>
        <end position="361"/>
    </location>
</feature>
<feature type="region of interest" description="Disordered" evidence="1">
    <location>
        <begin position="199"/>
        <end position="228"/>
    </location>
</feature>
<evidence type="ECO:0000313" key="4">
    <source>
        <dbReference type="Proteomes" id="UP000015104"/>
    </source>
</evidence>
<evidence type="ECO:0000313" key="3">
    <source>
        <dbReference type="EnsemblMetazoa" id="tetur19g02250.1"/>
    </source>
</evidence>
<proteinExistence type="predicted"/>
<reference evidence="4" key="1">
    <citation type="submission" date="2011-08" db="EMBL/GenBank/DDBJ databases">
        <authorList>
            <person name="Rombauts S."/>
        </authorList>
    </citation>
    <scope>NUCLEOTIDE SEQUENCE</scope>
    <source>
        <strain evidence="4">London</strain>
    </source>
</reference>
<dbReference type="EMBL" id="CAEY01000423">
    <property type="status" value="NOT_ANNOTATED_CDS"/>
    <property type="molecule type" value="Genomic_DNA"/>
</dbReference>